<dbReference type="Proteomes" id="UP000693946">
    <property type="component" value="Linkage Group LG2"/>
</dbReference>
<protein>
    <submittedName>
        <fullName evidence="1">Uncharacterized protein</fullName>
    </submittedName>
</protein>
<proteinExistence type="predicted"/>
<name>A0AAV6RAH2_SOLSE</name>
<evidence type="ECO:0000313" key="1">
    <source>
        <dbReference type="EMBL" id="KAG7502343.1"/>
    </source>
</evidence>
<accession>A0AAV6RAH2</accession>
<keyword evidence="2" id="KW-1185">Reference proteome</keyword>
<gene>
    <name evidence="1" type="ORF">JOB18_017908</name>
</gene>
<reference evidence="1 2" key="1">
    <citation type="journal article" date="2021" name="Sci. Rep.">
        <title>Chromosome anchoring in Senegalese sole (Solea senegalensis) reveals sex-associated markers and genome rearrangements in flatfish.</title>
        <authorList>
            <person name="Guerrero-Cozar I."/>
            <person name="Gomez-Garrido J."/>
            <person name="Berbel C."/>
            <person name="Martinez-Blanch J.F."/>
            <person name="Alioto T."/>
            <person name="Claros M.G."/>
            <person name="Gagnaire P.A."/>
            <person name="Manchado M."/>
        </authorList>
    </citation>
    <scope>NUCLEOTIDE SEQUENCE [LARGE SCALE GENOMIC DNA]</scope>
    <source>
        <strain evidence="1">Sse05_10M</strain>
    </source>
</reference>
<organism evidence="1 2">
    <name type="scientific">Solea senegalensis</name>
    <name type="common">Senegalese sole</name>
    <dbReference type="NCBI Taxonomy" id="28829"/>
    <lineage>
        <taxon>Eukaryota</taxon>
        <taxon>Metazoa</taxon>
        <taxon>Chordata</taxon>
        <taxon>Craniata</taxon>
        <taxon>Vertebrata</taxon>
        <taxon>Euteleostomi</taxon>
        <taxon>Actinopterygii</taxon>
        <taxon>Neopterygii</taxon>
        <taxon>Teleostei</taxon>
        <taxon>Neoteleostei</taxon>
        <taxon>Acanthomorphata</taxon>
        <taxon>Carangaria</taxon>
        <taxon>Pleuronectiformes</taxon>
        <taxon>Pleuronectoidei</taxon>
        <taxon>Soleidae</taxon>
        <taxon>Solea</taxon>
    </lineage>
</organism>
<comment type="caution">
    <text evidence="1">The sequence shown here is derived from an EMBL/GenBank/DDBJ whole genome shotgun (WGS) entry which is preliminary data.</text>
</comment>
<dbReference type="EMBL" id="JAGKHQ010000012">
    <property type="protein sequence ID" value="KAG7502343.1"/>
    <property type="molecule type" value="Genomic_DNA"/>
</dbReference>
<sequence>MHQCLDSSLQQADEDPDVQRVYLTGCVMSLVHHQDRGGWHAHQPLWDLSLYPWLTAPALFPLGDINCLGVCCNTKRNLPRLCEQNGCTLLDITATDSVCAFPPRFSIGLLINITGDIITDNLNQMHCFTHRQTSSQIDVHRSRYGGDAHSHITRSCGEAC</sequence>
<evidence type="ECO:0000313" key="2">
    <source>
        <dbReference type="Proteomes" id="UP000693946"/>
    </source>
</evidence>
<dbReference type="AlphaFoldDB" id="A0AAV6RAH2"/>